<evidence type="ECO:0000313" key="3">
    <source>
        <dbReference type="Proteomes" id="UP000789390"/>
    </source>
</evidence>
<dbReference type="PROSITE" id="PS51257">
    <property type="entry name" value="PROKAR_LIPOPROTEIN"/>
    <property type="match status" value="1"/>
</dbReference>
<keyword evidence="3" id="KW-1185">Reference proteome</keyword>
<organism evidence="2 3">
    <name type="scientific">Daphnia galeata</name>
    <dbReference type="NCBI Taxonomy" id="27404"/>
    <lineage>
        <taxon>Eukaryota</taxon>
        <taxon>Metazoa</taxon>
        <taxon>Ecdysozoa</taxon>
        <taxon>Arthropoda</taxon>
        <taxon>Crustacea</taxon>
        <taxon>Branchiopoda</taxon>
        <taxon>Diplostraca</taxon>
        <taxon>Cladocera</taxon>
        <taxon>Anomopoda</taxon>
        <taxon>Daphniidae</taxon>
        <taxon>Daphnia</taxon>
    </lineage>
</organism>
<dbReference type="EMBL" id="CAKKLH010000286">
    <property type="protein sequence ID" value="CAH0108600.1"/>
    <property type="molecule type" value="Genomic_DNA"/>
</dbReference>
<reference evidence="2" key="1">
    <citation type="submission" date="2021-11" db="EMBL/GenBank/DDBJ databases">
        <authorList>
            <person name="Schell T."/>
        </authorList>
    </citation>
    <scope>NUCLEOTIDE SEQUENCE</scope>
    <source>
        <strain evidence="2">M5</strain>
    </source>
</reference>
<evidence type="ECO:0000313" key="2">
    <source>
        <dbReference type="EMBL" id="CAH0108600.1"/>
    </source>
</evidence>
<dbReference type="OrthoDB" id="6371676at2759"/>
<gene>
    <name evidence="2" type="ORF">DGAL_LOCUS11996</name>
</gene>
<name>A0A8J2RWQ8_9CRUS</name>
<protein>
    <submittedName>
        <fullName evidence="2">Uncharacterized protein</fullName>
    </submittedName>
</protein>
<dbReference type="AlphaFoldDB" id="A0A8J2RWQ8"/>
<sequence length="195" mass="20915">MKLLIFSILMLALTACICAEAQPEPSYDAEQTNSAEGRFIFKTVSVTLQTLTITSTTTSVTTCTTSTAALSVCTASGRRRRGLHLSGNKEGRGLFYNEKEEQGEDNNVFLPQPKEENQLVSSQVEPHREGKSAPSEPIPFEVQPGYDVPSSQGRVYLAFGTSTITTTSTITSTASLTAICVSTTGYQVCGSQGKK</sequence>
<dbReference type="Proteomes" id="UP000789390">
    <property type="component" value="Unassembled WGS sequence"/>
</dbReference>
<keyword evidence="1" id="KW-0732">Signal</keyword>
<accession>A0A8J2RWQ8</accession>
<feature type="signal peptide" evidence="1">
    <location>
        <begin position="1"/>
        <end position="21"/>
    </location>
</feature>
<feature type="chain" id="PRO_5035307107" evidence="1">
    <location>
        <begin position="22"/>
        <end position="195"/>
    </location>
</feature>
<comment type="caution">
    <text evidence="2">The sequence shown here is derived from an EMBL/GenBank/DDBJ whole genome shotgun (WGS) entry which is preliminary data.</text>
</comment>
<evidence type="ECO:0000256" key="1">
    <source>
        <dbReference type="SAM" id="SignalP"/>
    </source>
</evidence>
<proteinExistence type="predicted"/>